<dbReference type="SUPFAM" id="SSF56059">
    <property type="entry name" value="Glutathione synthetase ATP-binding domain-like"/>
    <property type="match status" value="1"/>
</dbReference>
<dbReference type="eggNOG" id="COG2232">
    <property type="taxonomic scope" value="Bacteria"/>
</dbReference>
<dbReference type="GO" id="GO:0005524">
    <property type="term" value="F:ATP binding"/>
    <property type="evidence" value="ECO:0007669"/>
    <property type="project" value="UniProtKB-UniRule"/>
</dbReference>
<dbReference type="AlphaFoldDB" id="U2KYK8"/>
<evidence type="ECO:0000259" key="2">
    <source>
        <dbReference type="PROSITE" id="PS50975"/>
    </source>
</evidence>
<sequence length="319" mass="36819">MRILVNNIKSTNSTLLVRQLKRIRSFPVDVWGTDISAAGHIASSNFVDRYFQAPNINNEKEYLQFINELSDKHKIDYLFVSTDKEVRFLNRHKDEITIPFDNCPSDTINIFQDKLEANRSIEKMGIKVPTIYDSLFGKDKVIFRKRCSVSSQGIYIVDLSKASHIENHFHTDWFAQKYETGTTYVVDIFADKNGSPKLILPRKSLEKQMGSAFRSQIVKHDKLIQICKQIYSKYRIPGLSNVEFIENDSGIYFIEINLRIGGSASEGMIASFNYIEQYLDHFVNGANLESLEYYMNCVAWDSIVSRYYDEVLFNASLDS</sequence>
<dbReference type="InterPro" id="IPR011761">
    <property type="entry name" value="ATP-grasp"/>
</dbReference>
<dbReference type="PATRIC" id="fig|411473.3.peg.146"/>
<dbReference type="InterPro" id="IPR005479">
    <property type="entry name" value="CPAse_ATP-bd"/>
</dbReference>
<keyword evidence="1" id="KW-0067">ATP-binding</keyword>
<protein>
    <submittedName>
        <fullName evidence="3">ATP-grasp domain protein</fullName>
    </submittedName>
</protein>
<name>U2KYK8_9FIRM</name>
<dbReference type="EMBL" id="AWVF01000026">
    <property type="protein sequence ID" value="ERJ97382.1"/>
    <property type="molecule type" value="Genomic_DNA"/>
</dbReference>
<dbReference type="PROSITE" id="PS50975">
    <property type="entry name" value="ATP_GRASP"/>
    <property type="match status" value="1"/>
</dbReference>
<feature type="domain" description="ATP-grasp" evidence="2">
    <location>
        <begin position="221"/>
        <end position="283"/>
    </location>
</feature>
<accession>U2KYK8</accession>
<dbReference type="PROSITE" id="PS00867">
    <property type="entry name" value="CPSASE_2"/>
    <property type="match status" value="1"/>
</dbReference>
<dbReference type="GO" id="GO:0046872">
    <property type="term" value="F:metal ion binding"/>
    <property type="evidence" value="ECO:0007669"/>
    <property type="project" value="InterPro"/>
</dbReference>
<keyword evidence="1" id="KW-0547">Nucleotide-binding</keyword>
<dbReference type="Gene3D" id="3.40.50.20">
    <property type="match status" value="1"/>
</dbReference>
<dbReference type="STRING" id="411473.RUMCAL_00165"/>
<dbReference type="HOGENOM" id="CLU_871218_0_0_9"/>
<dbReference type="Gene3D" id="3.30.470.20">
    <property type="entry name" value="ATP-grasp fold, B domain"/>
    <property type="match status" value="1"/>
</dbReference>
<dbReference type="OrthoDB" id="9803907at2"/>
<proteinExistence type="predicted"/>
<gene>
    <name evidence="3" type="ORF">RUMCAL_00165</name>
</gene>
<keyword evidence="4" id="KW-1185">Reference proteome</keyword>
<evidence type="ECO:0000256" key="1">
    <source>
        <dbReference type="PROSITE-ProRule" id="PRU00409"/>
    </source>
</evidence>
<reference evidence="3 4" key="1">
    <citation type="submission" date="2013-07" db="EMBL/GenBank/DDBJ databases">
        <authorList>
            <person name="Weinstock G."/>
            <person name="Sodergren E."/>
            <person name="Wylie T."/>
            <person name="Fulton L."/>
            <person name="Fulton R."/>
            <person name="Fronick C."/>
            <person name="O'Laughlin M."/>
            <person name="Godfrey J."/>
            <person name="Miner T."/>
            <person name="Herter B."/>
            <person name="Appelbaum E."/>
            <person name="Cordes M."/>
            <person name="Lek S."/>
            <person name="Wollam A."/>
            <person name="Pepin K.H."/>
            <person name="Palsikar V.B."/>
            <person name="Mitreva M."/>
            <person name="Wilson R.K."/>
        </authorList>
    </citation>
    <scope>NUCLEOTIDE SEQUENCE [LARGE SCALE GENOMIC DNA]</scope>
    <source>
        <strain evidence="3 4">ATCC 27760</strain>
    </source>
</reference>
<dbReference type="Pfam" id="PF02655">
    <property type="entry name" value="ATP-grasp_3"/>
    <property type="match status" value="1"/>
</dbReference>
<dbReference type="RefSeq" id="WP_021681501.1">
    <property type="nucleotide sequence ID" value="NZ_KI260355.1"/>
</dbReference>
<evidence type="ECO:0000313" key="3">
    <source>
        <dbReference type="EMBL" id="ERJ97382.1"/>
    </source>
</evidence>
<evidence type="ECO:0000313" key="4">
    <source>
        <dbReference type="Proteomes" id="UP000016662"/>
    </source>
</evidence>
<dbReference type="InterPro" id="IPR003806">
    <property type="entry name" value="ATP-grasp_PylC-type"/>
</dbReference>
<comment type="caution">
    <text evidence="3">The sequence shown here is derived from an EMBL/GenBank/DDBJ whole genome shotgun (WGS) entry which is preliminary data.</text>
</comment>
<dbReference type="Proteomes" id="UP000016662">
    <property type="component" value="Unassembled WGS sequence"/>
</dbReference>
<organism evidence="3 4">
    <name type="scientific">Ruminococcus callidus ATCC 27760</name>
    <dbReference type="NCBI Taxonomy" id="411473"/>
    <lineage>
        <taxon>Bacteria</taxon>
        <taxon>Bacillati</taxon>
        <taxon>Bacillota</taxon>
        <taxon>Clostridia</taxon>
        <taxon>Eubacteriales</taxon>
        <taxon>Oscillospiraceae</taxon>
        <taxon>Ruminococcus</taxon>
    </lineage>
</organism>